<dbReference type="EMBL" id="VXIV02003347">
    <property type="protein sequence ID" value="KAF6017995.1"/>
    <property type="molecule type" value="Genomic_DNA"/>
</dbReference>
<protein>
    <submittedName>
        <fullName evidence="2">Uncharacterized protein</fullName>
    </submittedName>
</protein>
<evidence type="ECO:0000256" key="1">
    <source>
        <dbReference type="SAM" id="MobiDB-lite"/>
    </source>
</evidence>
<dbReference type="OrthoDB" id="5954088at2759"/>
<gene>
    <name evidence="2" type="ORF">EB796_023676</name>
</gene>
<dbReference type="Proteomes" id="UP000593567">
    <property type="component" value="Unassembled WGS sequence"/>
</dbReference>
<feature type="compositionally biased region" description="Polar residues" evidence="1">
    <location>
        <begin position="166"/>
        <end position="176"/>
    </location>
</feature>
<feature type="compositionally biased region" description="Polar residues" evidence="1">
    <location>
        <begin position="87"/>
        <end position="108"/>
    </location>
</feature>
<feature type="region of interest" description="Disordered" evidence="1">
    <location>
        <begin position="140"/>
        <end position="176"/>
    </location>
</feature>
<evidence type="ECO:0000313" key="3">
    <source>
        <dbReference type="Proteomes" id="UP000593567"/>
    </source>
</evidence>
<keyword evidence="3" id="KW-1185">Reference proteome</keyword>
<evidence type="ECO:0000313" key="2">
    <source>
        <dbReference type="EMBL" id="KAF6017995.1"/>
    </source>
</evidence>
<accession>A0A7J7IW02</accession>
<sequence length="353" mass="39456">MNGTMSAVEINTDISLQERIASELSNRVEIPSTTEPLISSHEQTNEMPSTKTPLNISPPKSPSHLSVVQIGAPPPPHQRLSFGASEQPKSSSLKLSQEQTESKTSAELSHQGEKTNDLSDSDEELLSDLAREDLIRDTLSNAEHSIPDRSFAPSNSPDMRVRHGSRSSNHTSRQHSANINSVYGMLRAEQAFKTSTTLHRPQVSAYNSDVYSVYSEGRSVDWCSKIHNPDDTPNVSVKWANLWMGGGRDLHLEEMRSRPSSAHVPGWKDGLKGTARTRSAHTMRFAKTKNHRQLSATNYSSKTTSRNSTYNKQLEWQQYKFRPTNSSFRRSAGLSCLPHFNSTESLEYETRDC</sequence>
<comment type="caution">
    <text evidence="2">The sequence shown here is derived from an EMBL/GenBank/DDBJ whole genome shotgun (WGS) entry which is preliminary data.</text>
</comment>
<dbReference type="AlphaFoldDB" id="A0A7J7IW02"/>
<feature type="compositionally biased region" description="Polar residues" evidence="1">
    <location>
        <begin position="31"/>
        <end position="55"/>
    </location>
</feature>
<reference evidence="2" key="1">
    <citation type="submission" date="2020-06" db="EMBL/GenBank/DDBJ databases">
        <title>Draft genome of Bugula neritina, a colonial animal packing powerful symbionts and potential medicines.</title>
        <authorList>
            <person name="Rayko M."/>
        </authorList>
    </citation>
    <scope>NUCLEOTIDE SEQUENCE [LARGE SCALE GENOMIC DNA]</scope>
    <source>
        <strain evidence="2">Kwan_BN1</strain>
    </source>
</reference>
<organism evidence="2 3">
    <name type="scientific">Bugula neritina</name>
    <name type="common">Brown bryozoan</name>
    <name type="synonym">Sertularia neritina</name>
    <dbReference type="NCBI Taxonomy" id="10212"/>
    <lineage>
        <taxon>Eukaryota</taxon>
        <taxon>Metazoa</taxon>
        <taxon>Spiralia</taxon>
        <taxon>Lophotrochozoa</taxon>
        <taxon>Bryozoa</taxon>
        <taxon>Gymnolaemata</taxon>
        <taxon>Cheilostomatida</taxon>
        <taxon>Flustrina</taxon>
        <taxon>Buguloidea</taxon>
        <taxon>Bugulidae</taxon>
        <taxon>Bugula</taxon>
    </lineage>
</organism>
<proteinExistence type="predicted"/>
<name>A0A7J7IW02_BUGNE</name>
<feature type="region of interest" description="Disordered" evidence="1">
    <location>
        <begin position="25"/>
        <end position="122"/>
    </location>
</feature>